<proteinExistence type="predicted"/>
<keyword evidence="3" id="KW-1185">Reference proteome</keyword>
<comment type="caution">
    <text evidence="2">The sequence shown here is derived from an EMBL/GenBank/DDBJ whole genome shotgun (WGS) entry which is preliminary data.</text>
</comment>
<organism evidence="2 3">
    <name type="scientific">Methylobacterium goesingense</name>
    <dbReference type="NCBI Taxonomy" id="243690"/>
    <lineage>
        <taxon>Bacteria</taxon>
        <taxon>Pseudomonadati</taxon>
        <taxon>Pseudomonadota</taxon>
        <taxon>Alphaproteobacteria</taxon>
        <taxon>Hyphomicrobiales</taxon>
        <taxon>Methylobacteriaceae</taxon>
        <taxon>Methylobacterium</taxon>
    </lineage>
</organism>
<reference evidence="2 3" key="1">
    <citation type="submission" date="2024-06" db="EMBL/GenBank/DDBJ databases">
        <title>Genomic Encyclopedia of Type Strains, Phase IV (KMG-IV): sequencing the most valuable type-strain genomes for metagenomic binning, comparative biology and taxonomic classification.</title>
        <authorList>
            <person name="Goeker M."/>
        </authorList>
    </citation>
    <scope>NUCLEOTIDE SEQUENCE [LARGE SCALE GENOMIC DNA]</scope>
    <source>
        <strain evidence="2 3">DSM 21331</strain>
    </source>
</reference>
<accession>A0ABV2KYP8</accession>
<sequence length="156" mass="15968">MSISPPTDIVLDVARAADPGRVQEATAKLSAPGTDPAAFGDAYRMAGTSVHMPLDARGTLTALQTDNAVSGAGKAGDPYKQFEAFVLRQFVETMMPAKSNAVFGKGNAGGIWKSMLADQVGTQVAKAGGLGIARLLEAARPLNTPAPAPASKTSDI</sequence>
<evidence type="ECO:0000313" key="2">
    <source>
        <dbReference type="EMBL" id="MET3690688.1"/>
    </source>
</evidence>
<dbReference type="RefSeq" id="WP_238279925.1">
    <property type="nucleotide sequence ID" value="NZ_BPQL01000069.1"/>
</dbReference>
<feature type="domain" description="Flagellar protein FlgJ N-terminal" evidence="1">
    <location>
        <begin position="98"/>
        <end position="137"/>
    </location>
</feature>
<protein>
    <recommendedName>
        <fullName evidence="1">Flagellar protein FlgJ N-terminal domain-containing protein</fullName>
    </recommendedName>
</protein>
<gene>
    <name evidence="2" type="ORF">ABID43_000207</name>
</gene>
<dbReference type="InterPro" id="IPR019301">
    <property type="entry name" value="Flagellar_prot_FlgJ_N"/>
</dbReference>
<dbReference type="EMBL" id="JBEPMM010000001">
    <property type="protein sequence ID" value="MET3690688.1"/>
    <property type="molecule type" value="Genomic_DNA"/>
</dbReference>
<dbReference type="Proteomes" id="UP001549145">
    <property type="component" value="Unassembled WGS sequence"/>
</dbReference>
<name>A0ABV2KYP8_9HYPH</name>
<evidence type="ECO:0000259" key="1">
    <source>
        <dbReference type="Pfam" id="PF10135"/>
    </source>
</evidence>
<dbReference type="Pfam" id="PF10135">
    <property type="entry name" value="Rod-binding"/>
    <property type="match status" value="1"/>
</dbReference>
<evidence type="ECO:0000313" key="3">
    <source>
        <dbReference type="Proteomes" id="UP001549145"/>
    </source>
</evidence>